<accession>A0A239KGF5</accession>
<organism evidence="2 3">
    <name type="scientific">Pontibacter ummariensis</name>
    <dbReference type="NCBI Taxonomy" id="1610492"/>
    <lineage>
        <taxon>Bacteria</taxon>
        <taxon>Pseudomonadati</taxon>
        <taxon>Bacteroidota</taxon>
        <taxon>Cytophagia</taxon>
        <taxon>Cytophagales</taxon>
        <taxon>Hymenobacteraceae</taxon>
        <taxon>Pontibacter</taxon>
    </lineage>
</organism>
<feature type="non-terminal residue" evidence="2">
    <location>
        <position position="1"/>
    </location>
</feature>
<evidence type="ECO:0000256" key="1">
    <source>
        <dbReference type="SAM" id="MobiDB-lite"/>
    </source>
</evidence>
<protein>
    <submittedName>
        <fullName evidence="2">Uncharacterized protein</fullName>
    </submittedName>
</protein>
<evidence type="ECO:0000313" key="3">
    <source>
        <dbReference type="Proteomes" id="UP000198432"/>
    </source>
</evidence>
<gene>
    <name evidence="2" type="ORF">SAMN06296052_12858</name>
</gene>
<evidence type="ECO:0000313" key="2">
    <source>
        <dbReference type="EMBL" id="SNT17251.1"/>
    </source>
</evidence>
<dbReference type="Proteomes" id="UP000198432">
    <property type="component" value="Unassembled WGS sequence"/>
</dbReference>
<name>A0A239KGF5_9BACT</name>
<dbReference type="EMBL" id="FZOQ01000028">
    <property type="protein sequence ID" value="SNT17251.1"/>
    <property type="molecule type" value="Genomic_DNA"/>
</dbReference>
<dbReference type="AlphaFoldDB" id="A0A239KGF5"/>
<keyword evidence="3" id="KW-1185">Reference proteome</keyword>
<feature type="region of interest" description="Disordered" evidence="1">
    <location>
        <begin position="1"/>
        <end position="23"/>
    </location>
</feature>
<sequence length="171" mass="18516">GVTAGRVGGRQPQQPAPPPPMRQGVFAFIATREKTWPRHSCPWPSHSAGFNPAHSLIPKGSCGRAGTALLPCTGSPLSCHLIPCETKQNPRAAFPLSSKRQGSYLSSAGEAFPPPTTSFPFPSVPLPLKQQLIQLHHHEDQAACGEGDKQVFQRYRDQPEEAFHEGQVEHG</sequence>
<reference evidence="3" key="1">
    <citation type="submission" date="2017-06" db="EMBL/GenBank/DDBJ databases">
        <authorList>
            <person name="Varghese N."/>
            <person name="Submissions S."/>
        </authorList>
    </citation>
    <scope>NUCLEOTIDE SEQUENCE [LARGE SCALE GENOMIC DNA]</scope>
    <source>
        <strain evidence="3">NKM1</strain>
    </source>
</reference>
<proteinExistence type="predicted"/>